<dbReference type="EMBL" id="JAPNQM010000006">
    <property type="protein sequence ID" value="MDL0117476.1"/>
    <property type="molecule type" value="Genomic_DNA"/>
</dbReference>
<dbReference type="Proteomes" id="UP001176210">
    <property type="component" value="Unassembled WGS sequence"/>
</dbReference>
<dbReference type="Gene3D" id="3.30.70.270">
    <property type="match status" value="1"/>
</dbReference>
<evidence type="ECO:0000313" key="4">
    <source>
        <dbReference type="Proteomes" id="UP001176210"/>
    </source>
</evidence>
<dbReference type="GO" id="GO:0003964">
    <property type="term" value="F:RNA-directed DNA polymerase activity"/>
    <property type="evidence" value="ECO:0007669"/>
    <property type="project" value="UniProtKB-KW"/>
</dbReference>
<keyword evidence="3" id="KW-0548">Nucleotidyltransferase</keyword>
<evidence type="ECO:0000313" key="3">
    <source>
        <dbReference type="EMBL" id="MDL0117476.1"/>
    </source>
</evidence>
<feature type="domain" description="Reverse transcriptase" evidence="2">
    <location>
        <begin position="1"/>
        <end position="271"/>
    </location>
</feature>
<comment type="caution">
    <text evidence="3">The sequence shown here is derived from an EMBL/GenBank/DDBJ whole genome shotgun (WGS) entry which is preliminary data.</text>
</comment>
<dbReference type="InterPro" id="IPR043128">
    <property type="entry name" value="Rev_trsase/Diguanyl_cyclase"/>
</dbReference>
<keyword evidence="1" id="KW-0234">DNA repair</keyword>
<name>A0ABT7HZ85_MAMSC</name>
<evidence type="ECO:0000259" key="2">
    <source>
        <dbReference type="PROSITE" id="PS50878"/>
    </source>
</evidence>
<sequence>MNRKLLKSQFKLNNLIKISNKCVKFNTAIGIDNMTHNRFKEIEPEIISKIRSDVLCDSYRFTSYKEKLILKGRNELPRCISIPTMTDKVCLKALNETLKNYYPEYKRTKLPQEWIKKIKEEFQYENRSYFLKIDIKSFFDEIEHDILLKKLKNRIKDKKTINLIKKAIETPTYPSTSKNDRGLPQGIAISNILSNIYLKEFDRYYNEKENVTYIRYVDDLLLLFPSEEEANSFKEEIRVKLKEDLSLEINESKCRVGNIYNDKFNFLGYDIGNKSNSKDLVRIVMNKKSINKLENKLLNIITAFKRDKKYSLEKMIFNLNLLITGCIINNKDDGSHKHNRYGWLFHYLQITDLTILYHLDMLVKRKVSEITTNEKIKEIKKFSKTYFEMKYNLQKSHYIFKPDEIDLSRKRYILKNFYNIEPDEENVEKKFKDTIFSQVKHYEKDIISQIS</sequence>
<keyword evidence="3" id="KW-0695">RNA-directed DNA polymerase</keyword>
<proteinExistence type="predicted"/>
<dbReference type="Pfam" id="PF00078">
    <property type="entry name" value="RVT_1"/>
    <property type="match status" value="1"/>
</dbReference>
<keyword evidence="4" id="KW-1185">Reference proteome</keyword>
<gene>
    <name evidence="3" type="ORF">OWO77_10965</name>
</gene>
<protein>
    <submittedName>
        <fullName evidence="3">Reverse transcriptase domain-containing protein</fullName>
    </submittedName>
</protein>
<reference evidence="3" key="1">
    <citation type="submission" date="2022-09" db="EMBL/GenBank/DDBJ databases">
        <authorList>
            <person name="De Moura G.S."/>
            <person name="Carvalho E."/>
            <person name="Ramos Sanchez E.M."/>
            <person name="Sellera F.P."/>
            <person name="Marques M.F.S."/>
            <person name="Heinemann M.B."/>
            <person name="De Vliegher S."/>
            <person name="Souza F.N."/>
            <person name="Mota R.A."/>
        </authorList>
    </citation>
    <scope>NUCLEOTIDE SEQUENCE</scope>
    <source>
        <strain evidence="3">BR656</strain>
    </source>
</reference>
<dbReference type="RefSeq" id="WP_204171247.1">
    <property type="nucleotide sequence ID" value="NZ_CP120185.1"/>
</dbReference>
<dbReference type="InterPro" id="IPR051083">
    <property type="entry name" value="GrpII_Intron_Splice-Mob/Def"/>
</dbReference>
<accession>A0ABT7HZ85</accession>
<dbReference type="InterPro" id="IPR000477">
    <property type="entry name" value="RT_dom"/>
</dbReference>
<dbReference type="InterPro" id="IPR043502">
    <property type="entry name" value="DNA/RNA_pol_sf"/>
</dbReference>
<reference evidence="3" key="2">
    <citation type="journal article" date="2023" name="Vet. Microbiol.">
        <title>Emergence of livestock-associated Mammaliicoccus sciuri ST71 co-harbouring mecA and mecC genes in Brazil.</title>
        <authorList>
            <person name="de Moura G.S."/>
            <person name="de Carvalho E."/>
            <person name="Ramos Sanchez E.M."/>
            <person name="Sellera F.P."/>
            <person name="Marques M.F.S."/>
            <person name="Heinemann M.B."/>
            <person name="De Vliegher S."/>
            <person name="Souza F.N."/>
            <person name="Mota R.A."/>
        </authorList>
    </citation>
    <scope>NUCLEOTIDE SEQUENCE</scope>
    <source>
        <strain evidence="3">BR656</strain>
    </source>
</reference>
<dbReference type="CDD" id="cd01651">
    <property type="entry name" value="RT_G2_intron"/>
    <property type="match status" value="1"/>
</dbReference>
<dbReference type="PANTHER" id="PTHR34047">
    <property type="entry name" value="NUCLEAR INTRON MATURASE 1, MITOCHONDRIAL-RELATED"/>
    <property type="match status" value="1"/>
</dbReference>
<keyword evidence="3" id="KW-0808">Transferase</keyword>
<dbReference type="PROSITE" id="PS50878">
    <property type="entry name" value="RT_POL"/>
    <property type="match status" value="1"/>
</dbReference>
<dbReference type="SUPFAM" id="SSF56672">
    <property type="entry name" value="DNA/RNA polymerases"/>
    <property type="match status" value="1"/>
</dbReference>
<dbReference type="PANTHER" id="PTHR34047:SF8">
    <property type="entry name" value="PROTEIN YKFC"/>
    <property type="match status" value="1"/>
</dbReference>
<keyword evidence="1" id="KW-0227">DNA damage</keyword>
<evidence type="ECO:0000256" key="1">
    <source>
        <dbReference type="ARBA" id="ARBA00023204"/>
    </source>
</evidence>
<organism evidence="3 4">
    <name type="scientific">Mammaliicoccus sciuri</name>
    <name type="common">Staphylococcus sciuri</name>
    <dbReference type="NCBI Taxonomy" id="1296"/>
    <lineage>
        <taxon>Bacteria</taxon>
        <taxon>Bacillati</taxon>
        <taxon>Bacillota</taxon>
        <taxon>Bacilli</taxon>
        <taxon>Bacillales</taxon>
        <taxon>Staphylococcaceae</taxon>
        <taxon>Mammaliicoccus</taxon>
    </lineage>
</organism>